<feature type="transmembrane region" description="Helical" evidence="1">
    <location>
        <begin position="28"/>
        <end position="47"/>
    </location>
</feature>
<dbReference type="Proteomes" id="UP000263619">
    <property type="component" value="Chromosome"/>
</dbReference>
<keyword evidence="1" id="KW-0472">Membrane</keyword>
<keyword evidence="1" id="KW-1133">Transmembrane helix</keyword>
<name>A0A224ABW9_9FLAO</name>
<accession>A0A224ABW9</accession>
<reference evidence="2 3" key="1">
    <citation type="submission" date="2014-06" db="EMBL/GenBank/DDBJ databases">
        <title>Genome sequence of the intracellular symbiont Blattabacterium cuenoti, strain STAT from the wood feeding cockroach Salganea taiwanensis taiwanensis.</title>
        <authorList>
            <person name="Kinjo Y."/>
            <person name="Ohkuma M."/>
            <person name="Tokuda G."/>
        </authorList>
    </citation>
    <scope>NUCLEOTIDE SEQUENCE [LARGE SCALE GENOMIC DNA]</scope>
    <source>
        <strain evidence="2 3">STAT</strain>
    </source>
</reference>
<gene>
    <name evidence="2" type="ORF">STAT_478</name>
</gene>
<dbReference type="EMBL" id="AP014608">
    <property type="protein sequence ID" value="BBA17386.1"/>
    <property type="molecule type" value="Genomic_DNA"/>
</dbReference>
<evidence type="ECO:0000313" key="2">
    <source>
        <dbReference type="EMBL" id="BBA17386.1"/>
    </source>
</evidence>
<protein>
    <submittedName>
        <fullName evidence="2">Uncharacterized protein</fullName>
    </submittedName>
</protein>
<sequence>MLSFLLLLLQLIVNKNIANKIVVTVILNFFIIIDSISVITYSGQIYIKIWNEKIDHYPYFFKKEKYN</sequence>
<dbReference type="AlphaFoldDB" id="A0A224ABW9"/>
<evidence type="ECO:0000256" key="1">
    <source>
        <dbReference type="SAM" id="Phobius"/>
    </source>
</evidence>
<organism evidence="2 3">
    <name type="scientific">Blattabacterium cuenoti STAT</name>
    <dbReference type="NCBI Taxonomy" id="1457030"/>
    <lineage>
        <taxon>Bacteria</taxon>
        <taxon>Pseudomonadati</taxon>
        <taxon>Bacteroidota</taxon>
        <taxon>Flavobacteriia</taxon>
        <taxon>Flavobacteriales</taxon>
        <taxon>Blattabacteriaceae</taxon>
        <taxon>Blattabacterium</taxon>
    </lineage>
</organism>
<evidence type="ECO:0000313" key="3">
    <source>
        <dbReference type="Proteomes" id="UP000263619"/>
    </source>
</evidence>
<proteinExistence type="predicted"/>
<keyword evidence="1" id="KW-0812">Transmembrane</keyword>
<keyword evidence="3" id="KW-1185">Reference proteome</keyword>